<evidence type="ECO:0000256" key="4">
    <source>
        <dbReference type="SAM" id="Coils"/>
    </source>
</evidence>
<protein>
    <submittedName>
        <fullName evidence="6">Tetratricopeptide repeat protein</fullName>
    </submittedName>
</protein>
<dbReference type="PANTHER" id="PTHR44858">
    <property type="entry name" value="TETRATRICOPEPTIDE REPEAT PROTEIN 6"/>
    <property type="match status" value="1"/>
</dbReference>
<evidence type="ECO:0000259" key="5">
    <source>
        <dbReference type="SMART" id="SM00901"/>
    </source>
</evidence>
<dbReference type="SMART" id="SM00901">
    <property type="entry name" value="FRG"/>
    <property type="match status" value="1"/>
</dbReference>
<dbReference type="InterPro" id="IPR019734">
    <property type="entry name" value="TPR_rpt"/>
</dbReference>
<keyword evidence="1" id="KW-0677">Repeat</keyword>
<reference evidence="6" key="1">
    <citation type="submission" date="2019-09" db="EMBL/GenBank/DDBJ databases">
        <title>Characterisation of the sponge microbiome using genome-centric metagenomics.</title>
        <authorList>
            <person name="Engelberts J.P."/>
            <person name="Robbins S.J."/>
            <person name="De Goeij J.M."/>
            <person name="Aranda M."/>
            <person name="Bell S.C."/>
            <person name="Webster N.S."/>
        </authorList>
    </citation>
    <scope>NUCLEOTIDE SEQUENCE</scope>
    <source>
        <strain evidence="6">SB0661_bin_32</strain>
    </source>
</reference>
<accession>A0A6B1D6Q4</accession>
<dbReference type="SMART" id="SM00028">
    <property type="entry name" value="TPR"/>
    <property type="match status" value="5"/>
</dbReference>
<evidence type="ECO:0000256" key="3">
    <source>
        <dbReference type="PROSITE-ProRule" id="PRU00339"/>
    </source>
</evidence>
<comment type="caution">
    <text evidence="6">The sequence shown here is derived from an EMBL/GenBank/DDBJ whole genome shotgun (WGS) entry which is preliminary data.</text>
</comment>
<dbReference type="Pfam" id="PF13432">
    <property type="entry name" value="TPR_16"/>
    <property type="match status" value="1"/>
</dbReference>
<dbReference type="InterPro" id="IPR011990">
    <property type="entry name" value="TPR-like_helical_dom_sf"/>
</dbReference>
<dbReference type="SUPFAM" id="SSF48452">
    <property type="entry name" value="TPR-like"/>
    <property type="match status" value="1"/>
</dbReference>
<dbReference type="InterPro" id="IPR050498">
    <property type="entry name" value="Ycf3"/>
</dbReference>
<dbReference type="Pfam" id="PF13181">
    <property type="entry name" value="TPR_8"/>
    <property type="match status" value="1"/>
</dbReference>
<keyword evidence="4" id="KW-0175">Coiled coil</keyword>
<evidence type="ECO:0000313" key="6">
    <source>
        <dbReference type="EMBL" id="MYC95133.1"/>
    </source>
</evidence>
<dbReference type="Pfam" id="PF08867">
    <property type="entry name" value="FRG"/>
    <property type="match status" value="1"/>
</dbReference>
<keyword evidence="2 3" id="KW-0802">TPR repeat</keyword>
<evidence type="ECO:0000256" key="2">
    <source>
        <dbReference type="ARBA" id="ARBA00022803"/>
    </source>
</evidence>
<sequence>MTAVERALLSKIGDLPSTCVFRGQADSRWRLHSAATRRLINYFDNDESIIEKAVFSDMHWVYHRSVLLEPARNYGFGSANGHKIPDIQLLAKLHGFGAATGFLDFSLDPLAALWYACEEDDCDGRVFVLDLDSGIGFRQISVGEAVQSVEDVFRWPDKRRGNLYFEMSDQHKNAARASHNEGLSVQAWPLISADAVRSFVIAASDKSQIRQELEEMFDYREPALFADMQRFSAVNSPRLPMPHIEDPEFSLLLGNQCYLQGDYPGAITHYNKSIELAPDAEIAYFYYVRGNAKAADGDLGEALQDYDSGIRCEEGLPGDRERNAEGITNGDYLWRLYYNRGNVKAELKDLKGALKDYEEAIRICRQVGARESVFYVNKGNVNYLLNRYGDAIRDYDQASKVGDPFAQFKKGNMLVILGRFDEALECYDGAIRNGDNRSGVICNRNGLAAILNRIGGDGYVVRSPRFKDATQRLIIEVSLRADADNRFTEFFNFHGMKGNIGNAGAQHLPGGKGYRGIPGFVVVVKGEEW</sequence>
<proteinExistence type="predicted"/>
<dbReference type="EMBL" id="VXMH01000043">
    <property type="protein sequence ID" value="MYC95133.1"/>
    <property type="molecule type" value="Genomic_DNA"/>
</dbReference>
<feature type="coiled-coil region" evidence="4">
    <location>
        <begin position="340"/>
        <end position="367"/>
    </location>
</feature>
<dbReference type="Pfam" id="PF13414">
    <property type="entry name" value="TPR_11"/>
    <property type="match status" value="1"/>
</dbReference>
<gene>
    <name evidence="6" type="ORF">F4X14_09175</name>
</gene>
<dbReference type="PROSITE" id="PS50005">
    <property type="entry name" value="TPR"/>
    <property type="match status" value="1"/>
</dbReference>
<organism evidence="6">
    <name type="scientific">Caldilineaceae bacterium SB0661_bin_32</name>
    <dbReference type="NCBI Taxonomy" id="2605255"/>
    <lineage>
        <taxon>Bacteria</taxon>
        <taxon>Bacillati</taxon>
        <taxon>Chloroflexota</taxon>
        <taxon>Caldilineae</taxon>
        <taxon>Caldilineales</taxon>
        <taxon>Caldilineaceae</taxon>
    </lineage>
</organism>
<dbReference type="AlphaFoldDB" id="A0A6B1D6Q4"/>
<feature type="domain" description="FRG" evidence="5">
    <location>
        <begin position="15"/>
        <end position="127"/>
    </location>
</feature>
<evidence type="ECO:0000256" key="1">
    <source>
        <dbReference type="ARBA" id="ARBA00022737"/>
    </source>
</evidence>
<dbReference type="InterPro" id="IPR014966">
    <property type="entry name" value="FRG-dom"/>
</dbReference>
<name>A0A6B1D6Q4_9CHLR</name>
<feature type="repeat" description="TPR" evidence="3">
    <location>
        <begin position="247"/>
        <end position="280"/>
    </location>
</feature>
<dbReference type="PANTHER" id="PTHR44858:SF1">
    <property type="entry name" value="UDP-N-ACETYLGLUCOSAMINE--PEPTIDE N-ACETYLGLUCOSAMINYLTRANSFERASE SPINDLY-RELATED"/>
    <property type="match status" value="1"/>
</dbReference>
<dbReference type="Gene3D" id="1.25.40.10">
    <property type="entry name" value="Tetratricopeptide repeat domain"/>
    <property type="match status" value="1"/>
</dbReference>